<protein>
    <recommendedName>
        <fullName evidence="3">DUF951 domain-containing protein</fullName>
    </recommendedName>
</protein>
<dbReference type="PIRSF" id="PIRSF037263">
    <property type="entry name" value="DUF951_bac"/>
    <property type="match status" value="1"/>
</dbReference>
<dbReference type="RefSeq" id="WP_009765140.1">
    <property type="nucleotide sequence ID" value="NZ_CP009223.1"/>
</dbReference>
<dbReference type="InterPro" id="IPR009296">
    <property type="entry name" value="DUF951"/>
</dbReference>
<reference evidence="1 2" key="1">
    <citation type="journal article" date="2014" name="Genome Announc.">
        <title>Complete Genome Sequences of Fish Pathogenic Weissella ceti Strains WS74 and WS105.</title>
        <authorList>
            <person name="Figueiredo H.C."/>
            <person name="Leal C.A."/>
            <person name="Dorella F.A."/>
            <person name="Carvalho A.F."/>
            <person name="Soares S.C."/>
            <person name="Pereira F.L."/>
            <person name="Azevedo V.A."/>
        </authorList>
    </citation>
    <scope>NUCLEOTIDE SEQUENCE [LARGE SCALE GENOMIC DNA]</scope>
    <source>
        <strain evidence="1 2">WS74</strain>
    </source>
</reference>
<dbReference type="EMBL" id="CP009223">
    <property type="protein sequence ID" value="AIM63513.1"/>
    <property type="molecule type" value="Genomic_DNA"/>
</dbReference>
<name>A0A075U0T8_9LACO</name>
<dbReference type="KEGG" id="wce:WS08_1193"/>
<keyword evidence="2" id="KW-1185">Reference proteome</keyword>
<proteinExistence type="predicted"/>
<evidence type="ECO:0000313" key="2">
    <source>
        <dbReference type="Proteomes" id="UP000029079"/>
    </source>
</evidence>
<evidence type="ECO:0008006" key="3">
    <source>
        <dbReference type="Google" id="ProtNLM"/>
    </source>
</evidence>
<accession>A0A075U0T8</accession>
<dbReference type="PANTHER" id="PTHR38455">
    <property type="entry name" value="HYPOTHETICAL CYTOSOLIC PROTEIN"/>
    <property type="match status" value="1"/>
</dbReference>
<evidence type="ECO:0000313" key="1">
    <source>
        <dbReference type="EMBL" id="AIM63513.1"/>
    </source>
</evidence>
<dbReference type="STRING" id="759620.WS105_1258"/>
<organism evidence="1 2">
    <name type="scientific">Weissella ceti</name>
    <dbReference type="NCBI Taxonomy" id="759620"/>
    <lineage>
        <taxon>Bacteria</taxon>
        <taxon>Bacillati</taxon>
        <taxon>Bacillota</taxon>
        <taxon>Bacilli</taxon>
        <taxon>Lactobacillales</taxon>
        <taxon>Lactobacillaceae</taxon>
        <taxon>Weissella</taxon>
    </lineage>
</organism>
<dbReference type="OrthoDB" id="9802710at2"/>
<dbReference type="PANTHER" id="PTHR38455:SF1">
    <property type="entry name" value="DUF951 DOMAIN-CONTAINING PROTEIN"/>
    <property type="match status" value="1"/>
</dbReference>
<dbReference type="AlphaFoldDB" id="A0A075U0T8"/>
<dbReference type="KEGG" id="wct:WS74_1264"/>
<dbReference type="Proteomes" id="UP000029079">
    <property type="component" value="Chromosome"/>
</dbReference>
<dbReference type="KEGG" id="wci:WS105_1258"/>
<reference evidence="2" key="2">
    <citation type="submission" date="2014-08" db="EMBL/GenBank/DDBJ databases">
        <title>Complete genome of Weissella ceti strain WS74 isolated from diseased rainbow trout in Brazil.</title>
        <authorList>
            <person name="Figueiredo H.C.P."/>
            <person name="Leal C.A.G."/>
            <person name="Pereira F.L."/>
            <person name="Soares S.C."/>
            <person name="Dorella F.A."/>
            <person name="Carvalho A.F."/>
            <person name="Azevedo V.A.C."/>
        </authorList>
    </citation>
    <scope>NUCLEOTIDE SEQUENCE [LARGE SCALE GENOMIC DNA]</scope>
    <source>
        <strain evidence="2">WS74</strain>
    </source>
</reference>
<dbReference type="Pfam" id="PF06107">
    <property type="entry name" value="DUF951"/>
    <property type="match status" value="1"/>
</dbReference>
<sequence>MYDLGDIVEMKKPHPCGENAWLITRIGADMKIECQNCHHTLMMTRHDFNKRFKKVLQAANADANE</sequence>
<dbReference type="PATRIC" id="fig|759620.7.peg.1217"/>
<gene>
    <name evidence="1" type="ORF">WS74_1264</name>
</gene>